<comment type="similarity">
    <text evidence="1">Belongs to the sigma-70 factor family. ECF subfamily.</text>
</comment>
<sequence>MDEVAEREFREYVQMRQGALFRTALLLTGHREDAEDLLQAALTKLATRWTRLQRSGSPDGYVRKILYHQQVSWWRRARHGREYITAEPPELSSIADVAGDSSIRLSVAKALRQLTPKQRAVIVLRYYEDLPEAQVAEILGCSVGTVRSQTHRTLDRLRVICPELSMTLETA</sequence>
<dbReference type="PANTHER" id="PTHR43133">
    <property type="entry name" value="RNA POLYMERASE ECF-TYPE SIGMA FACTO"/>
    <property type="match status" value="1"/>
</dbReference>
<dbReference type="Gene3D" id="1.10.1740.10">
    <property type="match status" value="1"/>
</dbReference>
<dbReference type="Pfam" id="PF08281">
    <property type="entry name" value="Sigma70_r4_2"/>
    <property type="match status" value="1"/>
</dbReference>
<evidence type="ECO:0000313" key="8">
    <source>
        <dbReference type="EMBL" id="GIH06896.1"/>
    </source>
</evidence>
<proteinExistence type="inferred from homology"/>
<dbReference type="GO" id="GO:0006352">
    <property type="term" value="P:DNA-templated transcription initiation"/>
    <property type="evidence" value="ECO:0007669"/>
    <property type="project" value="InterPro"/>
</dbReference>
<name>A0A8J3VIC2_9ACTN</name>
<feature type="domain" description="RNA polymerase sigma-70 region 2" evidence="6">
    <location>
        <begin position="15"/>
        <end position="78"/>
    </location>
</feature>
<dbReference type="InterPro" id="IPR039425">
    <property type="entry name" value="RNA_pol_sigma-70-like"/>
</dbReference>
<dbReference type="SUPFAM" id="SSF88659">
    <property type="entry name" value="Sigma3 and sigma4 domains of RNA polymerase sigma factors"/>
    <property type="match status" value="1"/>
</dbReference>
<dbReference type="InterPro" id="IPR013249">
    <property type="entry name" value="RNA_pol_sigma70_r4_t2"/>
</dbReference>
<dbReference type="RefSeq" id="WP_203910705.1">
    <property type="nucleotide sequence ID" value="NZ_BONY01000031.1"/>
</dbReference>
<protein>
    <submittedName>
        <fullName evidence="8">RNA polymerase sigma factor</fullName>
    </submittedName>
</protein>
<evidence type="ECO:0000256" key="3">
    <source>
        <dbReference type="ARBA" id="ARBA00023082"/>
    </source>
</evidence>
<evidence type="ECO:0000256" key="1">
    <source>
        <dbReference type="ARBA" id="ARBA00010641"/>
    </source>
</evidence>
<dbReference type="InterPro" id="IPR014284">
    <property type="entry name" value="RNA_pol_sigma-70_dom"/>
</dbReference>
<comment type="caution">
    <text evidence="8">The sequence shown here is derived from an EMBL/GenBank/DDBJ whole genome shotgun (WGS) entry which is preliminary data.</text>
</comment>
<dbReference type="InterPro" id="IPR014325">
    <property type="entry name" value="RNA_pol_sigma-E_actinobac"/>
</dbReference>
<evidence type="ECO:0000259" key="7">
    <source>
        <dbReference type="Pfam" id="PF08281"/>
    </source>
</evidence>
<dbReference type="PANTHER" id="PTHR43133:SF50">
    <property type="entry name" value="ECF RNA POLYMERASE SIGMA FACTOR SIGM"/>
    <property type="match status" value="1"/>
</dbReference>
<reference evidence="8" key="1">
    <citation type="submission" date="2021-01" db="EMBL/GenBank/DDBJ databases">
        <title>Whole genome shotgun sequence of Rhizocola hellebori NBRC 109834.</title>
        <authorList>
            <person name="Komaki H."/>
            <person name="Tamura T."/>
        </authorList>
    </citation>
    <scope>NUCLEOTIDE SEQUENCE</scope>
    <source>
        <strain evidence="8">NBRC 109834</strain>
    </source>
</reference>
<dbReference type="EMBL" id="BONY01000031">
    <property type="protein sequence ID" value="GIH06896.1"/>
    <property type="molecule type" value="Genomic_DNA"/>
</dbReference>
<dbReference type="CDD" id="cd06171">
    <property type="entry name" value="Sigma70_r4"/>
    <property type="match status" value="1"/>
</dbReference>
<dbReference type="InterPro" id="IPR007627">
    <property type="entry name" value="RNA_pol_sigma70_r2"/>
</dbReference>
<evidence type="ECO:0000256" key="4">
    <source>
        <dbReference type="ARBA" id="ARBA00023125"/>
    </source>
</evidence>
<feature type="domain" description="RNA polymerase sigma factor 70 region 4 type 2" evidence="7">
    <location>
        <begin position="106"/>
        <end position="157"/>
    </location>
</feature>
<dbReference type="GO" id="GO:0016987">
    <property type="term" value="F:sigma factor activity"/>
    <property type="evidence" value="ECO:0007669"/>
    <property type="project" value="UniProtKB-KW"/>
</dbReference>
<keyword evidence="4" id="KW-0238">DNA-binding</keyword>
<organism evidence="8 9">
    <name type="scientific">Rhizocola hellebori</name>
    <dbReference type="NCBI Taxonomy" id="1392758"/>
    <lineage>
        <taxon>Bacteria</taxon>
        <taxon>Bacillati</taxon>
        <taxon>Actinomycetota</taxon>
        <taxon>Actinomycetes</taxon>
        <taxon>Micromonosporales</taxon>
        <taxon>Micromonosporaceae</taxon>
        <taxon>Rhizocola</taxon>
    </lineage>
</organism>
<gene>
    <name evidence="8" type="ORF">Rhe02_49630</name>
</gene>
<keyword evidence="3" id="KW-0731">Sigma factor</keyword>
<dbReference type="InterPro" id="IPR013324">
    <property type="entry name" value="RNA_pol_sigma_r3/r4-like"/>
</dbReference>
<dbReference type="Pfam" id="PF04542">
    <property type="entry name" value="Sigma70_r2"/>
    <property type="match status" value="1"/>
</dbReference>
<dbReference type="Gene3D" id="1.10.10.10">
    <property type="entry name" value="Winged helix-like DNA-binding domain superfamily/Winged helix DNA-binding domain"/>
    <property type="match status" value="1"/>
</dbReference>
<dbReference type="InterPro" id="IPR013325">
    <property type="entry name" value="RNA_pol_sigma_r2"/>
</dbReference>
<evidence type="ECO:0000256" key="2">
    <source>
        <dbReference type="ARBA" id="ARBA00023015"/>
    </source>
</evidence>
<dbReference type="NCBIfam" id="TIGR02937">
    <property type="entry name" value="sigma70-ECF"/>
    <property type="match status" value="1"/>
</dbReference>
<keyword evidence="9" id="KW-1185">Reference proteome</keyword>
<evidence type="ECO:0000259" key="6">
    <source>
        <dbReference type="Pfam" id="PF04542"/>
    </source>
</evidence>
<keyword evidence="5" id="KW-0804">Transcription</keyword>
<keyword evidence="2" id="KW-0805">Transcription regulation</keyword>
<accession>A0A8J3VIC2</accession>
<dbReference type="SUPFAM" id="SSF88946">
    <property type="entry name" value="Sigma2 domain of RNA polymerase sigma factors"/>
    <property type="match status" value="1"/>
</dbReference>
<evidence type="ECO:0000313" key="9">
    <source>
        <dbReference type="Proteomes" id="UP000612899"/>
    </source>
</evidence>
<dbReference type="InterPro" id="IPR036388">
    <property type="entry name" value="WH-like_DNA-bd_sf"/>
</dbReference>
<dbReference type="NCBIfam" id="TIGR02983">
    <property type="entry name" value="SigE-fam_strep"/>
    <property type="match status" value="1"/>
</dbReference>
<dbReference type="Proteomes" id="UP000612899">
    <property type="component" value="Unassembled WGS sequence"/>
</dbReference>
<dbReference type="AlphaFoldDB" id="A0A8J3VIC2"/>
<dbReference type="GO" id="GO:0003677">
    <property type="term" value="F:DNA binding"/>
    <property type="evidence" value="ECO:0007669"/>
    <property type="project" value="UniProtKB-KW"/>
</dbReference>
<evidence type="ECO:0000256" key="5">
    <source>
        <dbReference type="ARBA" id="ARBA00023163"/>
    </source>
</evidence>